<keyword evidence="12" id="KW-1185">Reference proteome</keyword>
<evidence type="ECO:0000256" key="2">
    <source>
        <dbReference type="ARBA" id="ARBA00007353"/>
    </source>
</evidence>
<dbReference type="NCBIfam" id="TIGR00726">
    <property type="entry name" value="peptidoglycan editing factor PgeF"/>
    <property type="match status" value="1"/>
</dbReference>
<dbReference type="SUPFAM" id="SSF64438">
    <property type="entry name" value="CNF1/YfiH-like putative cysteine hydrolases"/>
    <property type="match status" value="1"/>
</dbReference>
<comment type="similarity">
    <text evidence="2 10">Belongs to the purine nucleoside phosphorylase YfiH/LACC1 family.</text>
</comment>
<comment type="caution">
    <text evidence="11">The sequence shown here is derived from an EMBL/GenBank/DDBJ whole genome shotgun (WGS) entry which is preliminary data.</text>
</comment>
<evidence type="ECO:0000256" key="1">
    <source>
        <dbReference type="ARBA" id="ARBA00000553"/>
    </source>
</evidence>
<evidence type="ECO:0000256" key="5">
    <source>
        <dbReference type="ARBA" id="ARBA00022801"/>
    </source>
</evidence>
<dbReference type="Pfam" id="PF02578">
    <property type="entry name" value="Cu-oxidase_4"/>
    <property type="match status" value="1"/>
</dbReference>
<dbReference type="EMBL" id="BMFO01000002">
    <property type="protein sequence ID" value="GGF90209.1"/>
    <property type="molecule type" value="Genomic_DNA"/>
</dbReference>
<gene>
    <name evidence="11" type="ORF">GCM10010960_10080</name>
</gene>
<reference evidence="11" key="2">
    <citation type="submission" date="2020-09" db="EMBL/GenBank/DDBJ databases">
        <authorList>
            <person name="Sun Q."/>
            <person name="Zhou Y."/>
        </authorList>
    </citation>
    <scope>NUCLEOTIDE SEQUENCE</scope>
    <source>
        <strain evidence="11">CGMCC 1.12726</strain>
    </source>
</reference>
<protein>
    <recommendedName>
        <fullName evidence="10">Purine nucleoside phosphorylase</fullName>
    </recommendedName>
</protein>
<keyword evidence="3" id="KW-0808">Transferase</keyword>
<dbReference type="PANTHER" id="PTHR30616:SF2">
    <property type="entry name" value="PURINE NUCLEOSIDE PHOSPHORYLASE LACC1"/>
    <property type="match status" value="1"/>
</dbReference>
<comment type="catalytic activity">
    <reaction evidence="8">
        <text>adenosine + phosphate = alpha-D-ribose 1-phosphate + adenine</text>
        <dbReference type="Rhea" id="RHEA:27642"/>
        <dbReference type="ChEBI" id="CHEBI:16335"/>
        <dbReference type="ChEBI" id="CHEBI:16708"/>
        <dbReference type="ChEBI" id="CHEBI:43474"/>
        <dbReference type="ChEBI" id="CHEBI:57720"/>
        <dbReference type="EC" id="2.4.2.1"/>
    </reaction>
    <physiologicalReaction direction="left-to-right" evidence="8">
        <dbReference type="Rhea" id="RHEA:27643"/>
    </physiologicalReaction>
</comment>
<comment type="catalytic activity">
    <reaction evidence="7">
        <text>adenosine + H2O + H(+) = inosine + NH4(+)</text>
        <dbReference type="Rhea" id="RHEA:24408"/>
        <dbReference type="ChEBI" id="CHEBI:15377"/>
        <dbReference type="ChEBI" id="CHEBI:15378"/>
        <dbReference type="ChEBI" id="CHEBI:16335"/>
        <dbReference type="ChEBI" id="CHEBI:17596"/>
        <dbReference type="ChEBI" id="CHEBI:28938"/>
        <dbReference type="EC" id="3.5.4.4"/>
    </reaction>
    <physiologicalReaction direction="left-to-right" evidence="7">
        <dbReference type="Rhea" id="RHEA:24409"/>
    </physiologicalReaction>
</comment>
<evidence type="ECO:0000256" key="3">
    <source>
        <dbReference type="ARBA" id="ARBA00022679"/>
    </source>
</evidence>
<dbReference type="AlphaFoldDB" id="A0A917CIX0"/>
<sequence length="243" mass="26287">MSDIIQPDWPAPANVHAFTTTRNGPGASQLPYYRFNLGARCGDDPAAVARNRDTLRAHYALPGEPLWLHQVHGIDVVRDDGRRDEPMADASVTAETGSVLAVLTADCLPVLFCNQAGTEVAAAHAGWRGLAAGVLEETVAAMRSPATELMAWLGPAAGAARYEIGEDVRQAFLRHDAGSEAAFTPTRPGHYLIDLPAIARRRLAAVGVSRVYGGEFCTLADIRFYSHRREQRTGRMASLIWLA</sequence>
<dbReference type="InterPro" id="IPR003730">
    <property type="entry name" value="Cu_polyphenol_OxRdtase"/>
</dbReference>
<dbReference type="GO" id="GO:0016787">
    <property type="term" value="F:hydrolase activity"/>
    <property type="evidence" value="ECO:0007669"/>
    <property type="project" value="UniProtKB-KW"/>
</dbReference>
<dbReference type="InterPro" id="IPR011324">
    <property type="entry name" value="Cytotoxic_necrot_fac-like_cat"/>
</dbReference>
<keyword evidence="5" id="KW-0378">Hydrolase</keyword>
<evidence type="ECO:0000256" key="4">
    <source>
        <dbReference type="ARBA" id="ARBA00022723"/>
    </source>
</evidence>
<evidence type="ECO:0000256" key="6">
    <source>
        <dbReference type="ARBA" id="ARBA00022833"/>
    </source>
</evidence>
<keyword evidence="4" id="KW-0479">Metal-binding</keyword>
<dbReference type="RefSeq" id="WP_188448455.1">
    <property type="nucleotide sequence ID" value="NZ_BMFO01000002.1"/>
</dbReference>
<dbReference type="GO" id="GO:0017061">
    <property type="term" value="F:S-methyl-5-thioadenosine phosphorylase activity"/>
    <property type="evidence" value="ECO:0007669"/>
    <property type="project" value="UniProtKB-EC"/>
</dbReference>
<dbReference type="CDD" id="cd16833">
    <property type="entry name" value="YfiH"/>
    <property type="match status" value="1"/>
</dbReference>
<dbReference type="Proteomes" id="UP000632858">
    <property type="component" value="Unassembled WGS sequence"/>
</dbReference>
<comment type="catalytic activity">
    <reaction evidence="1">
        <text>inosine + phosphate = alpha-D-ribose 1-phosphate + hypoxanthine</text>
        <dbReference type="Rhea" id="RHEA:27646"/>
        <dbReference type="ChEBI" id="CHEBI:17368"/>
        <dbReference type="ChEBI" id="CHEBI:17596"/>
        <dbReference type="ChEBI" id="CHEBI:43474"/>
        <dbReference type="ChEBI" id="CHEBI:57720"/>
        <dbReference type="EC" id="2.4.2.1"/>
    </reaction>
    <physiologicalReaction direction="left-to-right" evidence="1">
        <dbReference type="Rhea" id="RHEA:27647"/>
    </physiologicalReaction>
</comment>
<proteinExistence type="inferred from homology"/>
<evidence type="ECO:0000313" key="12">
    <source>
        <dbReference type="Proteomes" id="UP000632858"/>
    </source>
</evidence>
<dbReference type="GO" id="GO:0005507">
    <property type="term" value="F:copper ion binding"/>
    <property type="evidence" value="ECO:0007669"/>
    <property type="project" value="TreeGrafter"/>
</dbReference>
<comment type="catalytic activity">
    <reaction evidence="9">
        <text>S-methyl-5'-thioadenosine + phosphate = 5-(methylsulfanyl)-alpha-D-ribose 1-phosphate + adenine</text>
        <dbReference type="Rhea" id="RHEA:11852"/>
        <dbReference type="ChEBI" id="CHEBI:16708"/>
        <dbReference type="ChEBI" id="CHEBI:17509"/>
        <dbReference type="ChEBI" id="CHEBI:43474"/>
        <dbReference type="ChEBI" id="CHEBI:58533"/>
        <dbReference type="EC" id="2.4.2.28"/>
    </reaction>
    <physiologicalReaction direction="left-to-right" evidence="9">
        <dbReference type="Rhea" id="RHEA:11853"/>
    </physiologicalReaction>
</comment>
<evidence type="ECO:0000256" key="8">
    <source>
        <dbReference type="ARBA" id="ARBA00048968"/>
    </source>
</evidence>
<evidence type="ECO:0000256" key="9">
    <source>
        <dbReference type="ARBA" id="ARBA00049893"/>
    </source>
</evidence>
<evidence type="ECO:0000313" key="11">
    <source>
        <dbReference type="EMBL" id="GGF90209.1"/>
    </source>
</evidence>
<keyword evidence="6" id="KW-0862">Zinc</keyword>
<evidence type="ECO:0000256" key="10">
    <source>
        <dbReference type="RuleBase" id="RU361274"/>
    </source>
</evidence>
<dbReference type="Gene3D" id="3.60.140.10">
    <property type="entry name" value="CNF1/YfiH-like putative cysteine hydrolases"/>
    <property type="match status" value="1"/>
</dbReference>
<organism evidence="11 12">
    <name type="scientific">Arenimonas maotaiensis</name>
    <dbReference type="NCBI Taxonomy" id="1446479"/>
    <lineage>
        <taxon>Bacteria</taxon>
        <taxon>Pseudomonadati</taxon>
        <taxon>Pseudomonadota</taxon>
        <taxon>Gammaproteobacteria</taxon>
        <taxon>Lysobacterales</taxon>
        <taxon>Lysobacteraceae</taxon>
        <taxon>Arenimonas</taxon>
    </lineage>
</organism>
<evidence type="ECO:0000256" key="7">
    <source>
        <dbReference type="ARBA" id="ARBA00047989"/>
    </source>
</evidence>
<name>A0A917CIX0_9GAMM</name>
<reference evidence="11" key="1">
    <citation type="journal article" date="2014" name="Int. J. Syst. Evol. Microbiol.">
        <title>Complete genome sequence of Corynebacterium casei LMG S-19264T (=DSM 44701T), isolated from a smear-ripened cheese.</title>
        <authorList>
            <consortium name="US DOE Joint Genome Institute (JGI-PGF)"/>
            <person name="Walter F."/>
            <person name="Albersmeier A."/>
            <person name="Kalinowski J."/>
            <person name="Ruckert C."/>
        </authorList>
    </citation>
    <scope>NUCLEOTIDE SEQUENCE</scope>
    <source>
        <strain evidence="11">CGMCC 1.12726</strain>
    </source>
</reference>
<accession>A0A917CIX0</accession>
<dbReference type="PANTHER" id="PTHR30616">
    <property type="entry name" value="UNCHARACTERIZED PROTEIN YFIH"/>
    <property type="match status" value="1"/>
</dbReference>
<dbReference type="InterPro" id="IPR038371">
    <property type="entry name" value="Cu_polyphenol_OxRdtase_sf"/>
</dbReference>